<dbReference type="EMBL" id="JARKIB010000046">
    <property type="protein sequence ID" value="KAJ7756700.1"/>
    <property type="molecule type" value="Genomic_DNA"/>
</dbReference>
<comment type="caution">
    <text evidence="2">The sequence shown here is derived from an EMBL/GenBank/DDBJ whole genome shotgun (WGS) entry which is preliminary data.</text>
</comment>
<feature type="region of interest" description="Disordered" evidence="1">
    <location>
        <begin position="1"/>
        <end position="54"/>
    </location>
</feature>
<feature type="compositionally biased region" description="Polar residues" evidence="1">
    <location>
        <begin position="34"/>
        <end position="44"/>
    </location>
</feature>
<proteinExistence type="predicted"/>
<reference evidence="2" key="1">
    <citation type="submission" date="2023-03" db="EMBL/GenBank/DDBJ databases">
        <title>Massive genome expansion in bonnet fungi (Mycena s.s.) driven by repeated elements and novel gene families across ecological guilds.</title>
        <authorList>
            <consortium name="Lawrence Berkeley National Laboratory"/>
            <person name="Harder C.B."/>
            <person name="Miyauchi S."/>
            <person name="Viragh M."/>
            <person name="Kuo A."/>
            <person name="Thoen E."/>
            <person name="Andreopoulos B."/>
            <person name="Lu D."/>
            <person name="Skrede I."/>
            <person name="Drula E."/>
            <person name="Henrissat B."/>
            <person name="Morin E."/>
            <person name="Kohler A."/>
            <person name="Barry K."/>
            <person name="LaButti K."/>
            <person name="Morin E."/>
            <person name="Salamov A."/>
            <person name="Lipzen A."/>
            <person name="Mereny Z."/>
            <person name="Hegedus B."/>
            <person name="Baldrian P."/>
            <person name="Stursova M."/>
            <person name="Weitz H."/>
            <person name="Taylor A."/>
            <person name="Grigoriev I.V."/>
            <person name="Nagy L.G."/>
            <person name="Martin F."/>
            <person name="Kauserud H."/>
        </authorList>
    </citation>
    <scope>NUCLEOTIDE SEQUENCE</scope>
    <source>
        <strain evidence="2">CBHHK182m</strain>
    </source>
</reference>
<evidence type="ECO:0000256" key="1">
    <source>
        <dbReference type="SAM" id="MobiDB-lite"/>
    </source>
</evidence>
<dbReference type="AlphaFoldDB" id="A0AAD7J4F0"/>
<accession>A0AAD7J4F0</accession>
<keyword evidence="3" id="KW-1185">Reference proteome</keyword>
<organism evidence="2 3">
    <name type="scientific">Mycena metata</name>
    <dbReference type="NCBI Taxonomy" id="1033252"/>
    <lineage>
        <taxon>Eukaryota</taxon>
        <taxon>Fungi</taxon>
        <taxon>Dikarya</taxon>
        <taxon>Basidiomycota</taxon>
        <taxon>Agaricomycotina</taxon>
        <taxon>Agaricomycetes</taxon>
        <taxon>Agaricomycetidae</taxon>
        <taxon>Agaricales</taxon>
        <taxon>Marasmiineae</taxon>
        <taxon>Mycenaceae</taxon>
        <taxon>Mycena</taxon>
    </lineage>
</organism>
<evidence type="ECO:0000313" key="2">
    <source>
        <dbReference type="EMBL" id="KAJ7756700.1"/>
    </source>
</evidence>
<protein>
    <submittedName>
        <fullName evidence="2">Uncharacterized protein</fullName>
    </submittedName>
</protein>
<gene>
    <name evidence="2" type="ORF">B0H16DRAFT_1538742</name>
</gene>
<name>A0AAD7J4F0_9AGAR</name>
<sequence length="152" mass="17131">MGSKKSEGGRYLGPLRRLRRRAAVVRRQREENTSADLENGTQPTPRAKDDAGSWKRGVKIDRIVHCPGQGCLATTQRAPRALHRHEGGEELNVPHIQRSPKQFPLEQEVSHCSLCRGQKENIQRHPFEEGNKVAFVQVPDAAREEIRVVEAS</sequence>
<feature type="compositionally biased region" description="Basic residues" evidence="1">
    <location>
        <begin position="16"/>
        <end position="26"/>
    </location>
</feature>
<evidence type="ECO:0000313" key="3">
    <source>
        <dbReference type="Proteomes" id="UP001215598"/>
    </source>
</evidence>
<dbReference type="Proteomes" id="UP001215598">
    <property type="component" value="Unassembled WGS sequence"/>
</dbReference>